<dbReference type="InterPro" id="IPR000719">
    <property type="entry name" value="Prot_kinase_dom"/>
</dbReference>
<dbReference type="Gene3D" id="1.10.510.10">
    <property type="entry name" value="Transferase(Phosphotransferase) domain 1"/>
    <property type="match status" value="1"/>
</dbReference>
<organism evidence="1 2">
    <name type="scientific">Durusdinium trenchii</name>
    <dbReference type="NCBI Taxonomy" id="1381693"/>
    <lineage>
        <taxon>Eukaryota</taxon>
        <taxon>Sar</taxon>
        <taxon>Alveolata</taxon>
        <taxon>Dinophyceae</taxon>
        <taxon>Suessiales</taxon>
        <taxon>Symbiodiniaceae</taxon>
        <taxon>Durusdinium</taxon>
    </lineage>
</organism>
<protein>
    <submittedName>
        <fullName evidence="1">Uncharacterized protein</fullName>
    </submittedName>
</protein>
<name>A0ABP0LGV6_9DINO</name>
<proteinExistence type="predicted"/>
<reference evidence="1 2" key="1">
    <citation type="submission" date="2024-02" db="EMBL/GenBank/DDBJ databases">
        <authorList>
            <person name="Chen Y."/>
            <person name="Shah S."/>
            <person name="Dougan E. K."/>
            <person name="Thang M."/>
            <person name="Chan C."/>
        </authorList>
    </citation>
    <scope>NUCLEOTIDE SEQUENCE [LARGE SCALE GENOMIC DNA]</scope>
</reference>
<dbReference type="EMBL" id="CAXAMN010012525">
    <property type="protein sequence ID" value="CAK9038395.1"/>
    <property type="molecule type" value="Genomic_DNA"/>
</dbReference>
<comment type="caution">
    <text evidence="1">The sequence shown here is derived from an EMBL/GenBank/DDBJ whole genome shotgun (WGS) entry which is preliminary data.</text>
</comment>
<sequence>MECAFAGGTSYSYALTVGAAGTLKAQTAAVGTAASGAAAAGASLTAGAGIAGCAAALAPWAPWAAAALAPAAAVAVGLHWALCGMDAKGPAEEAEFVMYQAQGAVPCTMLLGEGRFGKVYQVGTSDGHVVKRTKADASLQGLGGDVIIPFYGHCVIKNETFIFMERCSGSLQGRSFGETDAACLVCQLFRALQHVHLMRLLHKPASCLVKAWAGAVASWKVRLSDFGCSCGFSSAATCHQQEPLHFGLQSSSLAKRLLHQLTFGQGLQRPGLLPRERCLPPLKPFIF</sequence>
<dbReference type="InterPro" id="IPR011009">
    <property type="entry name" value="Kinase-like_dom_sf"/>
</dbReference>
<keyword evidence="2" id="KW-1185">Reference proteome</keyword>
<evidence type="ECO:0000313" key="1">
    <source>
        <dbReference type="EMBL" id="CAK9038395.1"/>
    </source>
</evidence>
<evidence type="ECO:0000313" key="2">
    <source>
        <dbReference type="Proteomes" id="UP001642484"/>
    </source>
</evidence>
<dbReference type="Proteomes" id="UP001642484">
    <property type="component" value="Unassembled WGS sequence"/>
</dbReference>
<dbReference type="SUPFAM" id="SSF56112">
    <property type="entry name" value="Protein kinase-like (PK-like)"/>
    <property type="match status" value="1"/>
</dbReference>
<accession>A0ABP0LGV6</accession>
<dbReference type="SMART" id="SM00220">
    <property type="entry name" value="S_TKc"/>
    <property type="match status" value="1"/>
</dbReference>
<gene>
    <name evidence="1" type="ORF">CCMP2556_LOCUS21011</name>
</gene>